<organism evidence="1 2">
    <name type="scientific">Bathymodiolus azoricus thioautotrophic gill symbiont</name>
    <dbReference type="NCBI Taxonomy" id="235205"/>
    <lineage>
        <taxon>Bacteria</taxon>
        <taxon>Pseudomonadati</taxon>
        <taxon>Pseudomonadota</taxon>
        <taxon>Gammaproteobacteria</taxon>
        <taxon>sulfur-oxidizing symbionts</taxon>
    </lineage>
</organism>
<reference evidence="2" key="1">
    <citation type="submission" date="2016-06" db="EMBL/GenBank/DDBJ databases">
        <authorList>
            <person name="Petersen J."/>
            <person name="Sayavedra L."/>
        </authorList>
    </citation>
    <scope>NUCLEOTIDE SEQUENCE [LARGE SCALE GENOMIC DNA]</scope>
    <source>
        <strain evidence="2">BazSymA</strain>
    </source>
</reference>
<dbReference type="Proteomes" id="UP000198988">
    <property type="component" value="Unassembled WGS sequence"/>
</dbReference>
<protein>
    <submittedName>
        <fullName evidence="1">Uncharacterized protein</fullName>
    </submittedName>
</protein>
<evidence type="ECO:0000313" key="1">
    <source>
        <dbReference type="EMBL" id="SEH94192.1"/>
    </source>
</evidence>
<name>A0A1H6LZ89_9GAMM</name>
<accession>A0A1H6LZ89</accession>
<dbReference type="AlphaFoldDB" id="A0A1H6LZ89"/>
<evidence type="ECO:0000313" key="2">
    <source>
        <dbReference type="Proteomes" id="UP000198988"/>
    </source>
</evidence>
<proteinExistence type="predicted"/>
<dbReference type="EMBL" id="CDSC02000346">
    <property type="protein sequence ID" value="SEH94192.1"/>
    <property type="molecule type" value="Genomic_DNA"/>
</dbReference>
<sequence length="116" mass="13125">MFLSNLLSLSFKAYTVGVKKITNTILAKAFDQPINEVIDILKAEQHTIELANINIDVNKLLDKTTTLKLIPSATRSNVPKLNVNQIYFEEEVGIEIEQMTNPYLQEAYMVLEAKVL</sequence>
<gene>
    <name evidence="1" type="ORF">BAZSYMA_ACONTIG00080_13</name>
</gene>